<evidence type="ECO:0000313" key="3">
    <source>
        <dbReference type="Proteomes" id="UP001234178"/>
    </source>
</evidence>
<proteinExistence type="predicted"/>
<feature type="compositionally biased region" description="Polar residues" evidence="1">
    <location>
        <begin position="82"/>
        <end position="95"/>
    </location>
</feature>
<sequence length="163" mass="18641">MRVQQRVDHVAQELIQHTVESQVDEQASQQPQNDEASGQMPYVQQTMAQVAQKLIQHTVIPLVDQQADEQPRNEDAGHMQNVPKSNHNNLSPHLESNTDIQHHIQKGYTYGIDNDINIHRQLEHKLNCFGKQHHQAQALNFQLSFKKTHHPGGCKNVLMCNLP</sequence>
<protein>
    <submittedName>
        <fullName evidence="2">Uncharacterized protein</fullName>
    </submittedName>
</protein>
<evidence type="ECO:0000256" key="1">
    <source>
        <dbReference type="SAM" id="MobiDB-lite"/>
    </source>
</evidence>
<accession>A0ABR0B7Y7</accession>
<comment type="caution">
    <text evidence="2">The sequence shown here is derived from an EMBL/GenBank/DDBJ whole genome shotgun (WGS) entry which is preliminary data.</text>
</comment>
<keyword evidence="3" id="KW-1185">Reference proteome</keyword>
<dbReference type="EMBL" id="JAOYFB010000040">
    <property type="protein sequence ID" value="KAK4037788.1"/>
    <property type="molecule type" value="Genomic_DNA"/>
</dbReference>
<dbReference type="Proteomes" id="UP001234178">
    <property type="component" value="Unassembled WGS sequence"/>
</dbReference>
<reference evidence="2 3" key="1">
    <citation type="journal article" date="2023" name="Nucleic Acids Res.">
        <title>The hologenome of Daphnia magna reveals possible DNA methylation and microbiome-mediated evolution of the host genome.</title>
        <authorList>
            <person name="Chaturvedi A."/>
            <person name="Li X."/>
            <person name="Dhandapani V."/>
            <person name="Marshall H."/>
            <person name="Kissane S."/>
            <person name="Cuenca-Cambronero M."/>
            <person name="Asole G."/>
            <person name="Calvet F."/>
            <person name="Ruiz-Romero M."/>
            <person name="Marangio P."/>
            <person name="Guigo R."/>
            <person name="Rago D."/>
            <person name="Mirbahai L."/>
            <person name="Eastwood N."/>
            <person name="Colbourne J.K."/>
            <person name="Zhou J."/>
            <person name="Mallon E."/>
            <person name="Orsini L."/>
        </authorList>
    </citation>
    <scope>NUCLEOTIDE SEQUENCE [LARGE SCALE GENOMIC DNA]</scope>
    <source>
        <strain evidence="2">LRV0_1</strain>
    </source>
</reference>
<feature type="region of interest" description="Disordered" evidence="1">
    <location>
        <begin position="69"/>
        <end position="95"/>
    </location>
</feature>
<gene>
    <name evidence="2" type="ORF">OUZ56_029817</name>
</gene>
<organism evidence="2 3">
    <name type="scientific">Daphnia magna</name>
    <dbReference type="NCBI Taxonomy" id="35525"/>
    <lineage>
        <taxon>Eukaryota</taxon>
        <taxon>Metazoa</taxon>
        <taxon>Ecdysozoa</taxon>
        <taxon>Arthropoda</taxon>
        <taxon>Crustacea</taxon>
        <taxon>Branchiopoda</taxon>
        <taxon>Diplostraca</taxon>
        <taxon>Cladocera</taxon>
        <taxon>Anomopoda</taxon>
        <taxon>Daphniidae</taxon>
        <taxon>Daphnia</taxon>
    </lineage>
</organism>
<name>A0ABR0B7Y7_9CRUS</name>
<evidence type="ECO:0000313" key="2">
    <source>
        <dbReference type="EMBL" id="KAK4037788.1"/>
    </source>
</evidence>